<feature type="transmembrane region" description="Helical" evidence="1">
    <location>
        <begin position="21"/>
        <end position="39"/>
    </location>
</feature>
<gene>
    <name evidence="2" type="ORF">GCM10022255_042970</name>
</gene>
<keyword evidence="1" id="KW-0812">Transmembrane</keyword>
<dbReference type="InterPro" id="IPR009272">
    <property type="entry name" value="DUF929"/>
</dbReference>
<dbReference type="RefSeq" id="WP_345128893.1">
    <property type="nucleotide sequence ID" value="NZ_BAABAT010000011.1"/>
</dbReference>
<dbReference type="Proteomes" id="UP001500620">
    <property type="component" value="Unassembled WGS sequence"/>
</dbReference>
<reference evidence="3" key="1">
    <citation type="journal article" date="2019" name="Int. J. Syst. Evol. Microbiol.">
        <title>The Global Catalogue of Microorganisms (GCM) 10K type strain sequencing project: providing services to taxonomists for standard genome sequencing and annotation.</title>
        <authorList>
            <consortium name="The Broad Institute Genomics Platform"/>
            <consortium name="The Broad Institute Genome Sequencing Center for Infectious Disease"/>
            <person name="Wu L."/>
            <person name="Ma J."/>
        </authorList>
    </citation>
    <scope>NUCLEOTIDE SEQUENCE [LARGE SCALE GENOMIC DNA]</scope>
    <source>
        <strain evidence="3">JCM 17441</strain>
    </source>
</reference>
<evidence type="ECO:0000313" key="2">
    <source>
        <dbReference type="EMBL" id="GAA4251220.1"/>
    </source>
</evidence>
<accession>A0ABP8DAQ1</accession>
<evidence type="ECO:0000313" key="3">
    <source>
        <dbReference type="Proteomes" id="UP001500620"/>
    </source>
</evidence>
<evidence type="ECO:0000256" key="1">
    <source>
        <dbReference type="SAM" id="Phobius"/>
    </source>
</evidence>
<name>A0ABP8DAQ1_9ACTN</name>
<keyword evidence="3" id="KW-1185">Reference proteome</keyword>
<sequence length="293" mass="30292">MKLIQERATARRGRLRVAYSAIGAVLLVFAVMIVVKLGSGAGGGAKAPSALPTGAAAAEIIQGVTTVPAATLDAVGKGGAQVLPSPITGQAALTDGGKPLILYVGAEYCPFCAAQRWPVVVALSRFGTFTNLGLTTSAADDTYPNTPTLSFHGSSYTSQYIAFQGVETTTNVRKNGQYQPLDKLTDAQAQILQKYNAPPYVPQESAGSIPFMDFANKAVLAGATYSPELLASHTHAEVVAAIKDPNSQLGRAINGNANALTALICRMTGAQPADVCSSTAVKAFQGEFTNVGQ</sequence>
<comment type="caution">
    <text evidence="2">The sequence shown here is derived from an EMBL/GenBank/DDBJ whole genome shotgun (WGS) entry which is preliminary data.</text>
</comment>
<keyword evidence="1" id="KW-0472">Membrane</keyword>
<keyword evidence="1" id="KW-1133">Transmembrane helix</keyword>
<organism evidence="2 3">
    <name type="scientific">Dactylosporangium darangshiense</name>
    <dbReference type="NCBI Taxonomy" id="579108"/>
    <lineage>
        <taxon>Bacteria</taxon>
        <taxon>Bacillati</taxon>
        <taxon>Actinomycetota</taxon>
        <taxon>Actinomycetes</taxon>
        <taxon>Micromonosporales</taxon>
        <taxon>Micromonosporaceae</taxon>
        <taxon>Dactylosporangium</taxon>
    </lineage>
</organism>
<proteinExistence type="predicted"/>
<dbReference type="Pfam" id="PF06053">
    <property type="entry name" value="DUF929"/>
    <property type="match status" value="1"/>
</dbReference>
<protein>
    <recommendedName>
        <fullName evidence="4">DUF929 domain-containing protein</fullName>
    </recommendedName>
</protein>
<dbReference type="EMBL" id="BAABAT010000011">
    <property type="protein sequence ID" value="GAA4251220.1"/>
    <property type="molecule type" value="Genomic_DNA"/>
</dbReference>
<evidence type="ECO:0008006" key="4">
    <source>
        <dbReference type="Google" id="ProtNLM"/>
    </source>
</evidence>